<keyword evidence="4 10" id="KW-0121">Carboxypeptidase</keyword>
<evidence type="ECO:0000313" key="13">
    <source>
        <dbReference type="Proteomes" id="UP001152523"/>
    </source>
</evidence>
<dbReference type="PROSITE" id="PS00131">
    <property type="entry name" value="CARBOXYPEPT_SER_SER"/>
    <property type="match status" value="1"/>
</dbReference>
<keyword evidence="7 10" id="KW-0378">Hydrolase</keyword>
<evidence type="ECO:0000256" key="10">
    <source>
        <dbReference type="RuleBase" id="RU361156"/>
    </source>
</evidence>
<evidence type="ECO:0000256" key="2">
    <source>
        <dbReference type="ARBA" id="ARBA00009431"/>
    </source>
</evidence>
<evidence type="ECO:0000256" key="5">
    <source>
        <dbReference type="ARBA" id="ARBA00022670"/>
    </source>
</evidence>
<keyword evidence="13" id="KW-1185">Reference proteome</keyword>
<evidence type="ECO:0000313" key="12">
    <source>
        <dbReference type="EMBL" id="CAH9129550.1"/>
    </source>
</evidence>
<keyword evidence="6 10" id="KW-0732">Signal</keyword>
<dbReference type="Proteomes" id="UP001152523">
    <property type="component" value="Unassembled WGS sequence"/>
</dbReference>
<dbReference type="InterPro" id="IPR029058">
    <property type="entry name" value="AB_hydrolase_fold"/>
</dbReference>
<dbReference type="FunFam" id="3.40.50.11320:FF:000001">
    <property type="entry name" value="Carboxypeptidase"/>
    <property type="match status" value="1"/>
</dbReference>
<dbReference type="PRINTS" id="PR00724">
    <property type="entry name" value="CRBOXYPTASEC"/>
</dbReference>
<dbReference type="Pfam" id="PF00450">
    <property type="entry name" value="Peptidase_S10"/>
    <property type="match status" value="1"/>
</dbReference>
<dbReference type="AlphaFoldDB" id="A0AAV0F200"/>
<dbReference type="InterPro" id="IPR018202">
    <property type="entry name" value="Ser_caboxypep_ser_AS"/>
</dbReference>
<dbReference type="PANTHER" id="PTHR11802">
    <property type="entry name" value="SERINE PROTEASE FAMILY S10 SERINE CARBOXYPEPTIDASE"/>
    <property type="match status" value="1"/>
</dbReference>
<reference evidence="12" key="1">
    <citation type="submission" date="2022-07" db="EMBL/GenBank/DDBJ databases">
        <authorList>
            <person name="Macas J."/>
            <person name="Novak P."/>
            <person name="Neumann P."/>
        </authorList>
    </citation>
    <scope>NUCLEOTIDE SEQUENCE</scope>
</reference>
<organism evidence="12 13">
    <name type="scientific">Cuscuta epithymum</name>
    <dbReference type="NCBI Taxonomy" id="186058"/>
    <lineage>
        <taxon>Eukaryota</taxon>
        <taxon>Viridiplantae</taxon>
        <taxon>Streptophyta</taxon>
        <taxon>Embryophyta</taxon>
        <taxon>Tracheophyta</taxon>
        <taxon>Spermatophyta</taxon>
        <taxon>Magnoliopsida</taxon>
        <taxon>eudicotyledons</taxon>
        <taxon>Gunneridae</taxon>
        <taxon>Pentapetalae</taxon>
        <taxon>asterids</taxon>
        <taxon>lamiids</taxon>
        <taxon>Solanales</taxon>
        <taxon>Convolvulaceae</taxon>
        <taxon>Cuscuteae</taxon>
        <taxon>Cuscuta</taxon>
        <taxon>Cuscuta subgen. Cuscuta</taxon>
    </lineage>
</organism>
<dbReference type="SUPFAM" id="SSF53474">
    <property type="entry name" value="alpha/beta-Hydrolases"/>
    <property type="match status" value="1"/>
</dbReference>
<evidence type="ECO:0000313" key="11">
    <source>
        <dbReference type="EMBL" id="CAH9114975.1"/>
    </source>
</evidence>
<dbReference type="GO" id="GO:0006508">
    <property type="term" value="P:proteolysis"/>
    <property type="evidence" value="ECO:0007669"/>
    <property type="project" value="UniProtKB-KW"/>
</dbReference>
<feature type="chain" id="PRO_5044522772" description="Carboxypeptidase" evidence="10">
    <location>
        <begin position="30"/>
        <end position="479"/>
    </location>
</feature>
<name>A0AAV0F200_9ASTE</name>
<evidence type="ECO:0000256" key="9">
    <source>
        <dbReference type="ARBA" id="ARBA00023180"/>
    </source>
</evidence>
<dbReference type="InterPro" id="IPR001563">
    <property type="entry name" value="Peptidase_S10"/>
</dbReference>
<evidence type="ECO:0000256" key="3">
    <source>
        <dbReference type="ARBA" id="ARBA00022525"/>
    </source>
</evidence>
<comment type="similarity">
    <text evidence="2 10">Belongs to the peptidase S10 family.</text>
</comment>
<evidence type="ECO:0000256" key="1">
    <source>
        <dbReference type="ARBA" id="ARBA00004613"/>
    </source>
</evidence>
<keyword evidence="8" id="KW-1015">Disulfide bond</keyword>
<evidence type="ECO:0000256" key="4">
    <source>
        <dbReference type="ARBA" id="ARBA00022645"/>
    </source>
</evidence>
<keyword evidence="9" id="KW-0325">Glycoprotein</keyword>
<proteinExistence type="inferred from homology"/>
<keyword evidence="3" id="KW-0964">Secreted</keyword>
<dbReference type="EMBL" id="CAMAPF010000956">
    <property type="protein sequence ID" value="CAH9129550.1"/>
    <property type="molecule type" value="Genomic_DNA"/>
</dbReference>
<dbReference type="EC" id="3.4.16.-" evidence="10"/>
<dbReference type="EMBL" id="CAMAPF010000233">
    <property type="protein sequence ID" value="CAH9114975.1"/>
    <property type="molecule type" value="Genomic_DNA"/>
</dbReference>
<dbReference type="Gene3D" id="6.10.250.940">
    <property type="match status" value="1"/>
</dbReference>
<dbReference type="FunFam" id="3.40.50.1820:FF:000013">
    <property type="entry name" value="Carboxypeptidase"/>
    <property type="match status" value="1"/>
</dbReference>
<keyword evidence="5 10" id="KW-0645">Protease</keyword>
<dbReference type="Gene3D" id="3.40.50.11320">
    <property type="match status" value="1"/>
</dbReference>
<comment type="caution">
    <text evidence="12">The sequence shown here is derived from an EMBL/GenBank/DDBJ whole genome shotgun (WGS) entry which is preliminary data.</text>
</comment>
<evidence type="ECO:0000256" key="7">
    <source>
        <dbReference type="ARBA" id="ARBA00022801"/>
    </source>
</evidence>
<sequence length="479" mass="54229">MKMGPLHPKTSTLFLLCFLCFWILTCTEASSSQRSAQNLDKIESLPGQPNSPLITQYSGYITVDESHGRALFYWFFEAQSQPSIKPLVLWLNGGPGCSSIGYGAASELGPLRVKENGTGLDFNNYSWNKEANLLFVESPVGVGFSYTSSNLMILDDKSVAEDSYTFLVNWLNRFPQFKKNDFFIAGESYAGHYVPQLADLVLERNMQYDGAHGRVINLKGFIVGNPSTDNYYDQRGYLEYAWSHAIISNEEYELAKRECDFWSSNLSDKCNDAMYTLWANYQEIDLNNIFGPKCLPIKSSSAALINILDKERIYKRGRMKRMVHEAYGACYASDAEDYFNRIDVQKALHVNITQQNFTWKGCSRSILDSYNYSVSSVLPIYRKLIGGGSLKIWIYSGDADGNVAVLGTRHWIEALKLSLKSIWRPWFHKKQVGGWIVEYTGLTFMTVRGAGHLVPLYKPSEALALIHSFLTGEKLPIKR</sequence>
<dbReference type="Gene3D" id="3.40.50.1820">
    <property type="entry name" value="alpha/beta hydrolase"/>
    <property type="match status" value="1"/>
</dbReference>
<dbReference type="GO" id="GO:0005773">
    <property type="term" value="C:vacuole"/>
    <property type="evidence" value="ECO:0007669"/>
    <property type="project" value="TreeGrafter"/>
</dbReference>
<comment type="subcellular location">
    <subcellularLocation>
        <location evidence="1">Secreted</location>
    </subcellularLocation>
</comment>
<evidence type="ECO:0000256" key="6">
    <source>
        <dbReference type="ARBA" id="ARBA00022729"/>
    </source>
</evidence>
<protein>
    <recommendedName>
        <fullName evidence="10">Carboxypeptidase</fullName>
        <ecNumber evidence="10">3.4.16.-</ecNumber>
    </recommendedName>
</protein>
<dbReference type="GO" id="GO:0005576">
    <property type="term" value="C:extracellular region"/>
    <property type="evidence" value="ECO:0007669"/>
    <property type="project" value="UniProtKB-SubCell"/>
</dbReference>
<evidence type="ECO:0000256" key="8">
    <source>
        <dbReference type="ARBA" id="ARBA00023157"/>
    </source>
</evidence>
<dbReference type="GO" id="GO:0004185">
    <property type="term" value="F:serine-type carboxypeptidase activity"/>
    <property type="evidence" value="ECO:0007669"/>
    <property type="project" value="UniProtKB-UniRule"/>
</dbReference>
<accession>A0AAV0F200</accession>
<dbReference type="PANTHER" id="PTHR11802:SF235">
    <property type="entry name" value="SERINE CARBOXYPEPTIDASE-LIKE 33"/>
    <property type="match status" value="1"/>
</dbReference>
<gene>
    <name evidence="11" type="ORF">CEPIT_LOCUS20920</name>
    <name evidence="12" type="ORF">CEPIT_LOCUS29941</name>
</gene>
<feature type="signal peptide" evidence="10">
    <location>
        <begin position="1"/>
        <end position="29"/>
    </location>
</feature>